<dbReference type="InterPro" id="IPR036514">
    <property type="entry name" value="SGNH_hydro_sf"/>
</dbReference>
<dbReference type="Proteomes" id="UP000410049">
    <property type="component" value="Unassembled WGS sequence"/>
</dbReference>
<dbReference type="AlphaFoldDB" id="A0A5M9ZK34"/>
<evidence type="ECO:0000313" key="1">
    <source>
        <dbReference type="EMBL" id="KAA8827252.1"/>
    </source>
</evidence>
<reference evidence="1 2" key="1">
    <citation type="journal article" date="2019" name="Syst. Appl. Microbiol.">
        <title>Characterization of Bifidobacterium species in feaces of the Egyptian fruit bat: Description of B. vespertilionis sp. nov. and B. rousetti sp. nov.</title>
        <authorList>
            <person name="Modesto M."/>
            <person name="Satti M."/>
            <person name="Watanabe K."/>
            <person name="Puglisi E."/>
            <person name="Morelli L."/>
            <person name="Huang C.-H."/>
            <person name="Liou J.-S."/>
            <person name="Miyashita M."/>
            <person name="Tamura T."/>
            <person name="Saito S."/>
            <person name="Mori K."/>
            <person name="Huang L."/>
            <person name="Sciavilla P."/>
            <person name="Sandri C."/>
            <person name="Spiezio C."/>
            <person name="Vitali F."/>
            <person name="Cavalieri D."/>
            <person name="Perpetuini G."/>
            <person name="Tofalo R."/>
            <person name="Bonetti A."/>
            <person name="Arita M."/>
            <person name="Mattarelli P."/>
        </authorList>
    </citation>
    <scope>NUCLEOTIDE SEQUENCE [LARGE SCALE GENOMIC DNA]</scope>
    <source>
        <strain evidence="1 2">RST17</strain>
    </source>
</reference>
<evidence type="ECO:0000313" key="2">
    <source>
        <dbReference type="Proteomes" id="UP000410049"/>
    </source>
</evidence>
<accession>A0A5M9ZK34</accession>
<dbReference type="Gene3D" id="3.40.50.1110">
    <property type="entry name" value="SGNH hydrolase"/>
    <property type="match status" value="1"/>
</dbReference>
<name>A0A5M9ZK34_9BIFI</name>
<organism evidence="1 2">
    <name type="scientific">Bifidobacterium myosotis</name>
    <dbReference type="NCBI Taxonomy" id="1630166"/>
    <lineage>
        <taxon>Bacteria</taxon>
        <taxon>Bacillati</taxon>
        <taxon>Actinomycetota</taxon>
        <taxon>Actinomycetes</taxon>
        <taxon>Bifidobacteriales</taxon>
        <taxon>Bifidobacteriaceae</taxon>
        <taxon>Bifidobacterium</taxon>
    </lineage>
</organism>
<dbReference type="RefSeq" id="WP_150379721.1">
    <property type="nucleotide sequence ID" value="NZ_RZUH01000007.1"/>
</dbReference>
<gene>
    <name evidence="1" type="ORF">EMO91_09420</name>
</gene>
<dbReference type="EMBL" id="RZUH01000007">
    <property type="protein sequence ID" value="KAA8827252.1"/>
    <property type="molecule type" value="Genomic_DNA"/>
</dbReference>
<proteinExistence type="predicted"/>
<protein>
    <recommendedName>
        <fullName evidence="3">SGNH/GDSL hydrolase family protein</fullName>
    </recommendedName>
</protein>
<evidence type="ECO:0008006" key="3">
    <source>
        <dbReference type="Google" id="ProtNLM"/>
    </source>
</evidence>
<sequence>MAYDATTWSDGDIITADKLNHLEQGVAVTPLDGKTLVFLGDSWCAGSGDGAGAWATLIQQRYPKSTCVNKGHYGSDWAQAATRHAPHSGDPTDPLPDTIDYLIVEAYTNGLYTPPVEQDGKSGVIDQFNRLKRFGTPNATYWTDDASWQKAYTGDTGTFAAETDWVLGSLARAHPEARKLVIAPYRAPSQYPTSVGEQATGEAFATFLPSVWTLAEKYGYATYNGFDHSPIPGWDFTLATPYMWVNNTKTDATHLNAKGNEKITPAILDAILAL</sequence>
<dbReference type="SUPFAM" id="SSF52266">
    <property type="entry name" value="SGNH hydrolase"/>
    <property type="match status" value="1"/>
</dbReference>
<comment type="caution">
    <text evidence="1">The sequence shown here is derived from an EMBL/GenBank/DDBJ whole genome shotgun (WGS) entry which is preliminary data.</text>
</comment>